<feature type="region of interest" description="Disordered" evidence="1">
    <location>
        <begin position="59"/>
        <end position="87"/>
    </location>
</feature>
<dbReference type="RefSeq" id="WP_135193734.1">
    <property type="nucleotide sequence ID" value="NZ_SPVH01000002.1"/>
</dbReference>
<sequence length="87" mass="10031">MMSALAAALTLFSMQDAPPQDVQAGERSPVEQPSERRICRREHVVGSNRPKRICMTERQWRQVEDDSREQHQNMTRGQPMDVPRMPG</sequence>
<feature type="compositionally biased region" description="Basic and acidic residues" evidence="1">
    <location>
        <begin position="59"/>
        <end position="71"/>
    </location>
</feature>
<dbReference type="EMBL" id="SPVH01000002">
    <property type="protein sequence ID" value="TFW14348.1"/>
    <property type="molecule type" value="Genomic_DNA"/>
</dbReference>
<dbReference type="AlphaFoldDB" id="A0A4Y9S498"/>
<comment type="caution">
    <text evidence="2">The sequence shown here is derived from an EMBL/GenBank/DDBJ whole genome shotgun (WGS) entry which is preliminary data.</text>
</comment>
<dbReference type="OrthoDB" id="7452636at2"/>
<proteinExistence type="predicted"/>
<feature type="region of interest" description="Disordered" evidence="1">
    <location>
        <begin position="1"/>
        <end position="35"/>
    </location>
</feature>
<evidence type="ECO:0000313" key="3">
    <source>
        <dbReference type="Proteomes" id="UP000298216"/>
    </source>
</evidence>
<protein>
    <submittedName>
        <fullName evidence="2">Uncharacterized protein</fullName>
    </submittedName>
</protein>
<dbReference type="Proteomes" id="UP000298216">
    <property type="component" value="Unassembled WGS sequence"/>
</dbReference>
<organism evidence="2 3">
    <name type="scientific">Brevundimonas intermedia</name>
    <dbReference type="NCBI Taxonomy" id="74315"/>
    <lineage>
        <taxon>Bacteria</taxon>
        <taxon>Pseudomonadati</taxon>
        <taxon>Pseudomonadota</taxon>
        <taxon>Alphaproteobacteria</taxon>
        <taxon>Caulobacterales</taxon>
        <taxon>Caulobacteraceae</taxon>
        <taxon>Brevundimonas</taxon>
    </lineage>
</organism>
<name>A0A4Y9S498_9CAUL</name>
<accession>A0A4Y9S498</accession>
<evidence type="ECO:0000313" key="2">
    <source>
        <dbReference type="EMBL" id="TFW14348.1"/>
    </source>
</evidence>
<evidence type="ECO:0000256" key="1">
    <source>
        <dbReference type="SAM" id="MobiDB-lite"/>
    </source>
</evidence>
<keyword evidence="3" id="KW-1185">Reference proteome</keyword>
<gene>
    <name evidence="2" type="ORF">EGY25_03890</name>
</gene>
<reference evidence="2 3" key="1">
    <citation type="submission" date="2019-03" db="EMBL/GenBank/DDBJ databases">
        <title>Draft genome of Brevundimonas sp. a heavy metal resistant soil bacteria.</title>
        <authorList>
            <person name="Soto J."/>
        </authorList>
    </citation>
    <scope>NUCLEOTIDE SEQUENCE [LARGE SCALE GENOMIC DNA]</scope>
    <source>
        <strain evidence="2 3">B-10</strain>
    </source>
</reference>